<feature type="transmembrane region" description="Helical" evidence="10">
    <location>
        <begin position="75"/>
        <end position="97"/>
    </location>
</feature>
<comment type="catalytic activity">
    <reaction evidence="8">
        <text>H2O(in) = H2O(out)</text>
        <dbReference type="Rhea" id="RHEA:29667"/>
        <dbReference type="ChEBI" id="CHEBI:15377"/>
    </reaction>
</comment>
<gene>
    <name evidence="11" type="ORF">D9619_009709</name>
</gene>
<dbReference type="GO" id="GO:0015250">
    <property type="term" value="F:water channel activity"/>
    <property type="evidence" value="ECO:0007669"/>
    <property type="project" value="TreeGrafter"/>
</dbReference>
<accession>A0A8H5F6G9</accession>
<keyword evidence="3 9" id="KW-0813">Transport</keyword>
<feature type="transmembrane region" description="Helical" evidence="10">
    <location>
        <begin position="295"/>
        <end position="315"/>
    </location>
</feature>
<dbReference type="Gene3D" id="1.20.1080.10">
    <property type="entry name" value="Glycerol uptake facilitator protein"/>
    <property type="match status" value="1"/>
</dbReference>
<evidence type="ECO:0000256" key="6">
    <source>
        <dbReference type="ARBA" id="ARBA00022989"/>
    </source>
</evidence>
<dbReference type="InterPro" id="IPR022357">
    <property type="entry name" value="MIP_CS"/>
</dbReference>
<dbReference type="SUPFAM" id="SSF81338">
    <property type="entry name" value="Aquaporin-like"/>
    <property type="match status" value="1"/>
</dbReference>
<feature type="transmembrane region" description="Helical" evidence="10">
    <location>
        <begin position="158"/>
        <end position="179"/>
    </location>
</feature>
<dbReference type="InterPro" id="IPR050363">
    <property type="entry name" value="MIP/Aquaporin"/>
</dbReference>
<protein>
    <recommendedName>
        <fullName evidence="13">Aquaporin</fullName>
    </recommendedName>
</protein>
<evidence type="ECO:0000256" key="10">
    <source>
        <dbReference type="SAM" id="Phobius"/>
    </source>
</evidence>
<keyword evidence="5" id="KW-0677">Repeat</keyword>
<proteinExistence type="inferred from homology"/>
<feature type="transmembrane region" description="Helical" evidence="10">
    <location>
        <begin position="207"/>
        <end position="231"/>
    </location>
</feature>
<dbReference type="Pfam" id="PF00230">
    <property type="entry name" value="MIP"/>
    <property type="match status" value="1"/>
</dbReference>
<dbReference type="GO" id="GO:0005886">
    <property type="term" value="C:plasma membrane"/>
    <property type="evidence" value="ECO:0007669"/>
    <property type="project" value="TreeGrafter"/>
</dbReference>
<dbReference type="EMBL" id="JAACJJ010000015">
    <property type="protein sequence ID" value="KAF5325514.1"/>
    <property type="molecule type" value="Genomic_DNA"/>
</dbReference>
<comment type="similarity">
    <text evidence="2 9">Belongs to the MIP/aquaporin (TC 1.A.8) family.</text>
</comment>
<dbReference type="AlphaFoldDB" id="A0A8H5F6G9"/>
<name>A0A8H5F6G9_9AGAR</name>
<keyword evidence="4 9" id="KW-0812">Transmembrane</keyword>
<evidence type="ECO:0000256" key="7">
    <source>
        <dbReference type="ARBA" id="ARBA00023136"/>
    </source>
</evidence>
<sequence>MSQKEQSYAYVAPDLAYTPRPPLMSMMSGVSKFSPEVAAEAGEISNPHPPVRYASRRTRALYMWHKVRLAIRKPVAEFLAVAILVVFGAGGDCSAVLSTNPDVASSHKGEFLSTNLGWAIGLALGIWVSAGISGGHVNPAVTIALAVWRGFPWRMVPVYIFAQLMGGIVGAGLVYAQYIHAIDIFEGGRHIRTPATAGLFSSFALDYMTNVSCFFSEFLGAAILVFMIMAATDKNNAAPPLSILPVVAFLTLLGLGVALGMQTAFAFNPARDFGPRLFLTMVGYGQELYTFRNQYWLWCMIMGPILGAICSLGLYDTLLYDPMGANAPVLIVDSMPVPEVPGAQV</sequence>
<evidence type="ECO:0000256" key="8">
    <source>
        <dbReference type="ARBA" id="ARBA00034651"/>
    </source>
</evidence>
<dbReference type="GO" id="GO:0015254">
    <property type="term" value="F:glycerol channel activity"/>
    <property type="evidence" value="ECO:0007669"/>
    <property type="project" value="TreeGrafter"/>
</dbReference>
<dbReference type="OrthoDB" id="3222at2759"/>
<dbReference type="PRINTS" id="PR00783">
    <property type="entry name" value="MINTRINSICP"/>
</dbReference>
<organism evidence="11 12">
    <name type="scientific">Psilocybe cf. subviscida</name>
    <dbReference type="NCBI Taxonomy" id="2480587"/>
    <lineage>
        <taxon>Eukaryota</taxon>
        <taxon>Fungi</taxon>
        <taxon>Dikarya</taxon>
        <taxon>Basidiomycota</taxon>
        <taxon>Agaricomycotina</taxon>
        <taxon>Agaricomycetes</taxon>
        <taxon>Agaricomycetidae</taxon>
        <taxon>Agaricales</taxon>
        <taxon>Agaricineae</taxon>
        <taxon>Strophariaceae</taxon>
        <taxon>Psilocybe</taxon>
    </lineage>
</organism>
<evidence type="ECO:0000256" key="1">
    <source>
        <dbReference type="ARBA" id="ARBA00004141"/>
    </source>
</evidence>
<keyword evidence="12" id="KW-1185">Reference proteome</keyword>
<reference evidence="11 12" key="1">
    <citation type="journal article" date="2020" name="ISME J.">
        <title>Uncovering the hidden diversity of litter-decomposition mechanisms in mushroom-forming fungi.</title>
        <authorList>
            <person name="Floudas D."/>
            <person name="Bentzer J."/>
            <person name="Ahren D."/>
            <person name="Johansson T."/>
            <person name="Persson P."/>
            <person name="Tunlid A."/>
        </authorList>
    </citation>
    <scope>NUCLEOTIDE SEQUENCE [LARGE SCALE GENOMIC DNA]</scope>
    <source>
        <strain evidence="11 12">CBS 101986</strain>
    </source>
</reference>
<evidence type="ECO:0000256" key="4">
    <source>
        <dbReference type="ARBA" id="ARBA00022692"/>
    </source>
</evidence>
<comment type="caution">
    <text evidence="11">The sequence shown here is derived from an EMBL/GenBank/DDBJ whole genome shotgun (WGS) entry which is preliminary data.</text>
</comment>
<evidence type="ECO:0000256" key="9">
    <source>
        <dbReference type="RuleBase" id="RU000477"/>
    </source>
</evidence>
<evidence type="ECO:0008006" key="13">
    <source>
        <dbReference type="Google" id="ProtNLM"/>
    </source>
</evidence>
<dbReference type="PANTHER" id="PTHR43829:SF9">
    <property type="entry name" value="AQUAPORIN-9"/>
    <property type="match status" value="1"/>
</dbReference>
<dbReference type="InterPro" id="IPR000425">
    <property type="entry name" value="MIP"/>
</dbReference>
<evidence type="ECO:0000256" key="2">
    <source>
        <dbReference type="ARBA" id="ARBA00006175"/>
    </source>
</evidence>
<feature type="transmembrane region" description="Helical" evidence="10">
    <location>
        <begin position="243"/>
        <end position="267"/>
    </location>
</feature>
<dbReference type="CDD" id="cd00333">
    <property type="entry name" value="MIP"/>
    <property type="match status" value="1"/>
</dbReference>
<evidence type="ECO:0000313" key="11">
    <source>
        <dbReference type="EMBL" id="KAF5325514.1"/>
    </source>
</evidence>
<dbReference type="PANTHER" id="PTHR43829">
    <property type="entry name" value="AQUAPORIN OR AQUAGLYCEROPORIN RELATED"/>
    <property type="match status" value="1"/>
</dbReference>
<comment type="subcellular location">
    <subcellularLocation>
        <location evidence="1">Membrane</location>
        <topology evidence="1">Multi-pass membrane protein</topology>
    </subcellularLocation>
</comment>
<evidence type="ECO:0000256" key="5">
    <source>
        <dbReference type="ARBA" id="ARBA00022737"/>
    </source>
</evidence>
<dbReference type="PROSITE" id="PS00221">
    <property type="entry name" value="MIP"/>
    <property type="match status" value="1"/>
</dbReference>
<dbReference type="InterPro" id="IPR023271">
    <property type="entry name" value="Aquaporin-like"/>
</dbReference>
<feature type="transmembrane region" description="Helical" evidence="10">
    <location>
        <begin position="117"/>
        <end position="146"/>
    </location>
</feature>
<dbReference type="Proteomes" id="UP000567179">
    <property type="component" value="Unassembled WGS sequence"/>
</dbReference>
<dbReference type="FunFam" id="1.20.1080.10:FF:000027">
    <property type="entry name" value="MIP aquaporin"/>
    <property type="match status" value="1"/>
</dbReference>
<keyword evidence="6 10" id="KW-1133">Transmembrane helix</keyword>
<evidence type="ECO:0000256" key="3">
    <source>
        <dbReference type="ARBA" id="ARBA00022448"/>
    </source>
</evidence>
<evidence type="ECO:0000313" key="12">
    <source>
        <dbReference type="Proteomes" id="UP000567179"/>
    </source>
</evidence>
<dbReference type="NCBIfam" id="TIGR00861">
    <property type="entry name" value="MIP"/>
    <property type="match status" value="1"/>
</dbReference>
<keyword evidence="7 10" id="KW-0472">Membrane</keyword>